<keyword evidence="9" id="KW-0133">Cell shape</keyword>
<dbReference type="Pfam" id="PF00905">
    <property type="entry name" value="Transpeptidase"/>
    <property type="match status" value="1"/>
</dbReference>
<comment type="similarity">
    <text evidence="3">Belongs to the transpeptidase family.</text>
</comment>
<dbReference type="GO" id="GO:0006508">
    <property type="term" value="P:proteolysis"/>
    <property type="evidence" value="ECO:0007669"/>
    <property type="project" value="UniProtKB-KW"/>
</dbReference>
<dbReference type="SUPFAM" id="SSF56519">
    <property type="entry name" value="Penicillin binding protein dimerisation domain"/>
    <property type="match status" value="1"/>
</dbReference>
<dbReference type="PANTHER" id="PTHR30627:SF2">
    <property type="entry name" value="PEPTIDOGLYCAN D,D-TRANSPEPTIDASE MRDA"/>
    <property type="match status" value="1"/>
</dbReference>
<feature type="domain" description="Penicillin-binding protein transpeptidase" evidence="14">
    <location>
        <begin position="266"/>
        <end position="581"/>
    </location>
</feature>
<dbReference type="GO" id="GO:0009002">
    <property type="term" value="F:serine-type D-Ala-D-Ala carboxypeptidase activity"/>
    <property type="evidence" value="ECO:0007669"/>
    <property type="project" value="InterPro"/>
</dbReference>
<evidence type="ECO:0000313" key="17">
    <source>
        <dbReference type="Proteomes" id="UP000217103"/>
    </source>
</evidence>
<dbReference type="InterPro" id="IPR036138">
    <property type="entry name" value="PBP_dimer_sf"/>
</dbReference>
<evidence type="ECO:0000256" key="7">
    <source>
        <dbReference type="ARBA" id="ARBA00022692"/>
    </source>
</evidence>
<dbReference type="InterPro" id="IPR017790">
    <property type="entry name" value="Penicillin-binding_protein_2"/>
</dbReference>
<dbReference type="InterPro" id="IPR001460">
    <property type="entry name" value="PCN-bd_Tpept"/>
</dbReference>
<keyword evidence="11" id="KW-1133">Transmembrane helix</keyword>
<proteinExistence type="inferred from homology"/>
<evidence type="ECO:0000256" key="12">
    <source>
        <dbReference type="ARBA" id="ARBA00023136"/>
    </source>
</evidence>
<evidence type="ECO:0000259" key="15">
    <source>
        <dbReference type="Pfam" id="PF03717"/>
    </source>
</evidence>
<reference evidence="16 17" key="1">
    <citation type="submission" date="2016-10" db="EMBL/GenBank/DDBJ databases">
        <authorList>
            <person name="de Groot N.N."/>
        </authorList>
    </citation>
    <scope>NUCLEOTIDE SEQUENCE [LARGE SCALE GENOMIC DNA]</scope>
    <source>
        <strain evidence="16 17">DSM 43794</strain>
    </source>
</reference>
<evidence type="ECO:0000256" key="4">
    <source>
        <dbReference type="ARBA" id="ARBA00022475"/>
    </source>
</evidence>
<evidence type="ECO:0000256" key="13">
    <source>
        <dbReference type="ARBA" id="ARBA00023316"/>
    </source>
</evidence>
<dbReference type="AlphaFoldDB" id="A0A1H1DQI0"/>
<dbReference type="GO" id="GO:0008360">
    <property type="term" value="P:regulation of cell shape"/>
    <property type="evidence" value="ECO:0007669"/>
    <property type="project" value="UniProtKB-KW"/>
</dbReference>
<evidence type="ECO:0000256" key="3">
    <source>
        <dbReference type="ARBA" id="ARBA00007171"/>
    </source>
</evidence>
<keyword evidence="4" id="KW-1003">Cell membrane</keyword>
<feature type="domain" description="Penicillin-binding protein dimerisation" evidence="15">
    <location>
        <begin position="48"/>
        <end position="222"/>
    </location>
</feature>
<evidence type="ECO:0000256" key="10">
    <source>
        <dbReference type="ARBA" id="ARBA00022984"/>
    </source>
</evidence>
<evidence type="ECO:0000256" key="9">
    <source>
        <dbReference type="ARBA" id="ARBA00022960"/>
    </source>
</evidence>
<dbReference type="EMBL" id="FNKK01000002">
    <property type="protein sequence ID" value="SDQ78663.1"/>
    <property type="molecule type" value="Genomic_DNA"/>
</dbReference>
<dbReference type="Proteomes" id="UP000217103">
    <property type="component" value="Unassembled WGS sequence"/>
</dbReference>
<keyword evidence="17" id="KW-1185">Reference proteome</keyword>
<evidence type="ECO:0000259" key="14">
    <source>
        <dbReference type="Pfam" id="PF00905"/>
    </source>
</evidence>
<keyword evidence="6" id="KW-0645">Protease</keyword>
<dbReference type="STRING" id="35622.SAMN04489764_2115"/>
<evidence type="ECO:0000256" key="11">
    <source>
        <dbReference type="ARBA" id="ARBA00022989"/>
    </source>
</evidence>
<keyword evidence="8" id="KW-0378">Hydrolase</keyword>
<organism evidence="16 17">
    <name type="scientific">Thermostaphylospora chromogena</name>
    <dbReference type="NCBI Taxonomy" id="35622"/>
    <lineage>
        <taxon>Bacteria</taxon>
        <taxon>Bacillati</taxon>
        <taxon>Actinomycetota</taxon>
        <taxon>Actinomycetes</taxon>
        <taxon>Streptosporangiales</taxon>
        <taxon>Thermomonosporaceae</taxon>
        <taxon>Thermostaphylospora</taxon>
    </lineage>
</organism>
<evidence type="ECO:0000256" key="1">
    <source>
        <dbReference type="ARBA" id="ARBA00004167"/>
    </source>
</evidence>
<comment type="subcellular location">
    <subcellularLocation>
        <location evidence="2">Cell membrane</location>
    </subcellularLocation>
    <subcellularLocation>
        <location evidence="1">Membrane</location>
        <topology evidence="1">Single-pass membrane protein</topology>
    </subcellularLocation>
</comment>
<dbReference type="OrthoDB" id="9766847at2"/>
<protein>
    <submittedName>
        <fullName evidence="16">Penicillin-binding protein 2</fullName>
    </submittedName>
</protein>
<dbReference type="GO" id="GO:0008658">
    <property type="term" value="F:penicillin binding"/>
    <property type="evidence" value="ECO:0007669"/>
    <property type="project" value="InterPro"/>
</dbReference>
<dbReference type="NCBIfam" id="TIGR03423">
    <property type="entry name" value="pbp2_mrdA"/>
    <property type="match status" value="1"/>
</dbReference>
<keyword evidence="13" id="KW-0961">Cell wall biogenesis/degradation</keyword>
<keyword evidence="7" id="KW-0812">Transmembrane</keyword>
<gene>
    <name evidence="16" type="ORF">SAMN04489764_2115</name>
</gene>
<dbReference type="InterPro" id="IPR050515">
    <property type="entry name" value="Beta-lactam/transpept"/>
</dbReference>
<dbReference type="Gene3D" id="3.40.710.10">
    <property type="entry name" value="DD-peptidase/beta-lactamase superfamily"/>
    <property type="match status" value="1"/>
</dbReference>
<keyword evidence="5" id="KW-0997">Cell inner membrane</keyword>
<evidence type="ECO:0000256" key="5">
    <source>
        <dbReference type="ARBA" id="ARBA00022519"/>
    </source>
</evidence>
<keyword evidence="12" id="KW-0472">Membrane</keyword>
<dbReference type="InterPro" id="IPR012338">
    <property type="entry name" value="Beta-lactam/transpept-like"/>
</dbReference>
<dbReference type="Gene3D" id="3.90.1310.10">
    <property type="entry name" value="Penicillin-binding protein 2a (Domain 2)"/>
    <property type="match status" value="1"/>
</dbReference>
<dbReference type="GO" id="GO:0005886">
    <property type="term" value="C:plasma membrane"/>
    <property type="evidence" value="ECO:0007669"/>
    <property type="project" value="UniProtKB-SubCell"/>
</dbReference>
<dbReference type="GO" id="GO:0009252">
    <property type="term" value="P:peptidoglycan biosynthetic process"/>
    <property type="evidence" value="ECO:0007669"/>
    <property type="project" value="UniProtKB-KW"/>
</dbReference>
<keyword evidence="10" id="KW-0573">Peptidoglycan synthesis</keyword>
<evidence type="ECO:0000313" key="16">
    <source>
        <dbReference type="EMBL" id="SDQ78663.1"/>
    </source>
</evidence>
<name>A0A1H1DQI0_9ACTN</name>
<evidence type="ECO:0000256" key="6">
    <source>
        <dbReference type="ARBA" id="ARBA00022670"/>
    </source>
</evidence>
<dbReference type="InterPro" id="IPR005311">
    <property type="entry name" value="PBP_dimer"/>
</dbReference>
<dbReference type="PANTHER" id="PTHR30627">
    <property type="entry name" value="PEPTIDOGLYCAN D,D-TRANSPEPTIDASE"/>
    <property type="match status" value="1"/>
</dbReference>
<dbReference type="SUPFAM" id="SSF56601">
    <property type="entry name" value="beta-lactamase/transpeptidase-like"/>
    <property type="match status" value="1"/>
</dbReference>
<sequence>MRSRLVLVHLLVTCLFCVLLGRLWQVQVVDGDRYARAASEDHVRHVVIPAVRGRIVDSHGEPLVRNRTAMTVLVDRTVLTGLPDEGRAVLRRLAALLDMDPREIGDRVRLCSEKASQNCWAGSPYQPIPVAEAIDERVAFQIVERPDDFPGVIAEPQPVRDYPHGALAAHVLGYVAPGDEPSTGSASVGRDGLEATYEKELRGRPGSRELVVDSAGRVLRTLKERPATPGATLVTSIDTRIQRITETALERAVARARAQGRPADAGAAVVMESRTGRVVALASLPDYDPSVWVGGIAPDDYARLTRDDGGGPLLSRAIQGQWAPASTWKVVSTAAAVDAGYPLRGTYDCSSVYRVNGWDFRNYRGADHGRIDLRQALAVSCDTIFYRFAHEMWRKNPSGHPMQRMADAFGFGRATGVDLPGEAAGHLPRKGWERPGDAVNFSIGQGEVLVTPLQLARAYAALANGGTLFSPRIGKKIVGADGRVLREITPPVDGRLPVGRRTLAYIRQALAEVPKTGTAAAAFAGFPLDERPVAGKTGTAEVFGKQDTSWFASFDKRYTVVVMVAQGGGGGETAAPAARDIWSGIYRLKERR</sequence>
<evidence type="ECO:0000256" key="8">
    <source>
        <dbReference type="ARBA" id="ARBA00022801"/>
    </source>
</evidence>
<dbReference type="GO" id="GO:0071555">
    <property type="term" value="P:cell wall organization"/>
    <property type="evidence" value="ECO:0007669"/>
    <property type="project" value="UniProtKB-KW"/>
</dbReference>
<dbReference type="Pfam" id="PF03717">
    <property type="entry name" value="PBP_dimer"/>
    <property type="match status" value="1"/>
</dbReference>
<accession>A0A1H1DQI0</accession>
<evidence type="ECO:0000256" key="2">
    <source>
        <dbReference type="ARBA" id="ARBA00004236"/>
    </source>
</evidence>
<dbReference type="GO" id="GO:0071972">
    <property type="term" value="F:peptidoglycan L,D-transpeptidase activity"/>
    <property type="evidence" value="ECO:0007669"/>
    <property type="project" value="TreeGrafter"/>
</dbReference>